<organism evidence="1">
    <name type="scientific">bioreactor metagenome</name>
    <dbReference type="NCBI Taxonomy" id="1076179"/>
    <lineage>
        <taxon>unclassified sequences</taxon>
        <taxon>metagenomes</taxon>
        <taxon>ecological metagenomes</taxon>
    </lineage>
</organism>
<evidence type="ECO:0008006" key="2">
    <source>
        <dbReference type="Google" id="ProtNLM"/>
    </source>
</evidence>
<sequence>MKEKYPEILGLIKQMKPSLTSGIYKVLNKYFEEYFSEVAEHIRYEENIAFPYFMELCSNITTTKEEYSGKEYIDHHSDIESKLESLESLLLYHVRSEGPQRRKLLISISELEYELKIHSFIEENILIPAAESIEKRGNNR</sequence>
<evidence type="ECO:0000313" key="1">
    <source>
        <dbReference type="EMBL" id="MPM27976.1"/>
    </source>
</evidence>
<gene>
    <name evidence="1" type="ORF">SDC9_74493</name>
</gene>
<reference evidence="1" key="1">
    <citation type="submission" date="2019-08" db="EMBL/GenBank/DDBJ databases">
        <authorList>
            <person name="Kucharzyk K."/>
            <person name="Murdoch R.W."/>
            <person name="Higgins S."/>
            <person name="Loffler F."/>
        </authorList>
    </citation>
    <scope>NUCLEOTIDE SEQUENCE</scope>
</reference>
<dbReference type="AlphaFoldDB" id="A0A644YHK2"/>
<protein>
    <recommendedName>
        <fullName evidence="2">Hemerythrin-like domain-containing protein</fullName>
    </recommendedName>
</protein>
<proteinExistence type="predicted"/>
<comment type="caution">
    <text evidence="1">The sequence shown here is derived from an EMBL/GenBank/DDBJ whole genome shotgun (WGS) entry which is preliminary data.</text>
</comment>
<accession>A0A644YHK2</accession>
<name>A0A644YHK2_9ZZZZ</name>
<dbReference type="EMBL" id="VSSQ01005130">
    <property type="protein sequence ID" value="MPM27976.1"/>
    <property type="molecule type" value="Genomic_DNA"/>
</dbReference>
<dbReference type="Gene3D" id="1.20.120.520">
    <property type="entry name" value="nmb1532 protein domain like"/>
    <property type="match status" value="1"/>
</dbReference>